<dbReference type="Pfam" id="PF00296">
    <property type="entry name" value="Bac_luciferase"/>
    <property type="match status" value="1"/>
</dbReference>
<evidence type="ECO:0000313" key="12">
    <source>
        <dbReference type="Proteomes" id="UP000073492"/>
    </source>
</evidence>
<dbReference type="STRING" id="113226.A0A139GXW1"/>
<accession>A0A139GXW1</accession>
<evidence type="ECO:0000256" key="6">
    <source>
        <dbReference type="ARBA" id="ARBA00023002"/>
    </source>
</evidence>
<evidence type="ECO:0000256" key="5">
    <source>
        <dbReference type="ARBA" id="ARBA00022989"/>
    </source>
</evidence>
<dbReference type="EMBL" id="LFZO01000916">
    <property type="protein sequence ID" value="KXS95046.1"/>
    <property type="molecule type" value="Genomic_DNA"/>
</dbReference>
<organism evidence="11 12">
    <name type="scientific">Pseudocercospora musae</name>
    <dbReference type="NCBI Taxonomy" id="113226"/>
    <lineage>
        <taxon>Eukaryota</taxon>
        <taxon>Fungi</taxon>
        <taxon>Dikarya</taxon>
        <taxon>Ascomycota</taxon>
        <taxon>Pezizomycotina</taxon>
        <taxon>Dothideomycetes</taxon>
        <taxon>Dothideomycetidae</taxon>
        <taxon>Mycosphaerellales</taxon>
        <taxon>Mycosphaerellaceae</taxon>
        <taxon>Pseudocercospora</taxon>
    </lineage>
</organism>
<keyword evidence="5 9" id="KW-1133">Transmembrane helix</keyword>
<feature type="transmembrane region" description="Helical" evidence="9">
    <location>
        <begin position="422"/>
        <end position="442"/>
    </location>
</feature>
<keyword evidence="4 9" id="KW-0812">Transmembrane</keyword>
<proteinExistence type="predicted"/>
<reference evidence="11 12" key="1">
    <citation type="submission" date="2015-07" db="EMBL/GenBank/DDBJ databases">
        <title>Comparative genomics of the Sigatoka disease complex on banana suggests a link between parallel evolutionary changes in Pseudocercospora fijiensis and Pseudocercospora eumusae and increased virulence on the banana host.</title>
        <authorList>
            <person name="Chang T.-C."/>
            <person name="Salvucci A."/>
            <person name="Crous P.W."/>
            <person name="Stergiopoulos I."/>
        </authorList>
    </citation>
    <scope>NUCLEOTIDE SEQUENCE [LARGE SCALE GENOMIC DNA]</scope>
    <source>
        <strain evidence="11 12">CBS 116634</strain>
    </source>
</reference>
<keyword evidence="7" id="KW-0503">Monooxygenase</keyword>
<dbReference type="PANTHER" id="PTHR42847:SF4">
    <property type="entry name" value="ALKANESULFONATE MONOOXYGENASE-RELATED"/>
    <property type="match status" value="1"/>
</dbReference>
<evidence type="ECO:0000256" key="8">
    <source>
        <dbReference type="ARBA" id="ARBA00023136"/>
    </source>
</evidence>
<keyword evidence="6" id="KW-0560">Oxidoreductase</keyword>
<gene>
    <name evidence="11" type="ORF">AC579_1610</name>
</gene>
<dbReference type="SUPFAM" id="SSF51679">
    <property type="entry name" value="Bacterial luciferase-like"/>
    <property type="match status" value="1"/>
</dbReference>
<evidence type="ECO:0000313" key="11">
    <source>
        <dbReference type="EMBL" id="KXS95046.1"/>
    </source>
</evidence>
<evidence type="ECO:0000259" key="10">
    <source>
        <dbReference type="Pfam" id="PF00296"/>
    </source>
</evidence>
<evidence type="ECO:0000256" key="4">
    <source>
        <dbReference type="ARBA" id="ARBA00022692"/>
    </source>
</evidence>
<dbReference type="AlphaFoldDB" id="A0A139GXW1"/>
<name>A0A139GXW1_9PEZI</name>
<sequence>MVLCTALQACIRLWLQPPHGSHSSRLKCLARRQQETTITIASYAHDCCIMAVEYTKAEILENSGTGTWSRRSCNVAQLFYSNAVPQASSIIFLDAGELKSDADVKTKARHAQLQDHLQMPQQFWAKMALDASGFFRAKEHLSAEGTLELHESWLRMQTKQAQRQDPMAGQRLGKISYHWDRLGFFIRWWPNQCFTAYCFDLPEHLKAALRASVEAPKFSASLPASIWSMIVENTLPLFDSQVWKCRDLIRWHEQNRPVQDNVSATERPKPQYEDFHEIARHAIHSTEMLQTALHVLNAIQDEHSIFADQDTKRPQYREILRSLSYHKTILQGFEGRSRALETRLANEMQLTFHLNSQFDSMATGQIAQSSSEDSAAMRTISFLGLIFLPGTFISAIFSMSFFNFEPPNNATTQEWRMSSKFWIFWVFCIPITGATILLWQWWHRRTRDRLRSTHNTFYFPESGSKAQAQKIQKQLGGRRKDFAQPPDIEKAMMFDHTQRPGWTSYASTFKMPVEFISLAFPNPSTELAPIPGAGIDPDFLKRYARNLDEYGFNYTLQPYDSSSFDPFTTGATIASVTKHLNVIIALRPNTLYPTVAAKALATLDQLSKGRAVVHFIAGGNDAEQAKEGDFLSKDERYERQEEYIRILRRAWESVEPFDWNGKYYQFKGFSNRVRPLAREGNSFGKHQIPVSVGGSSDEAYRIGGELADIFGLWGEPLKDTKEQIDRVYSWAAKAGRKDRPRIWVTFRPIGAETEELAWIKAYDTLDKLKSNVAAGQGKTGQAGPSPQNVGSQRLLEIAKKGEVQDRALWYPTVTATNARGASTALVGSWQTIADSILDYVDLGCDLISIRGYDNLNDAIDYGRYVLPKVRAELKRRQGTAGGYKANGEALPVRDG</sequence>
<dbReference type="InterPro" id="IPR036661">
    <property type="entry name" value="Luciferase-like_sf"/>
</dbReference>
<feature type="domain" description="Luciferase-like" evidence="10">
    <location>
        <begin position="528"/>
        <end position="845"/>
    </location>
</feature>
<dbReference type="InterPro" id="IPR011251">
    <property type="entry name" value="Luciferase-like_dom"/>
</dbReference>
<dbReference type="InterPro" id="IPR050172">
    <property type="entry name" value="SsuD_RutA_monooxygenase"/>
</dbReference>
<dbReference type="Gene3D" id="1.20.58.340">
    <property type="entry name" value="Magnesium transport protein CorA, transmembrane region"/>
    <property type="match status" value="1"/>
</dbReference>
<evidence type="ECO:0000256" key="9">
    <source>
        <dbReference type="SAM" id="Phobius"/>
    </source>
</evidence>
<evidence type="ECO:0000256" key="3">
    <source>
        <dbReference type="ARBA" id="ARBA00022643"/>
    </source>
</evidence>
<dbReference type="Gene3D" id="3.20.20.30">
    <property type="entry name" value="Luciferase-like domain"/>
    <property type="match status" value="1"/>
</dbReference>
<evidence type="ECO:0000256" key="1">
    <source>
        <dbReference type="ARBA" id="ARBA00004141"/>
    </source>
</evidence>
<keyword evidence="3" id="KW-0288">FMN</keyword>
<dbReference type="InterPro" id="IPR045863">
    <property type="entry name" value="CorA_TM1_TM2"/>
</dbReference>
<dbReference type="GO" id="GO:0016705">
    <property type="term" value="F:oxidoreductase activity, acting on paired donors, with incorporation or reduction of molecular oxygen"/>
    <property type="evidence" value="ECO:0007669"/>
    <property type="project" value="InterPro"/>
</dbReference>
<evidence type="ECO:0000256" key="7">
    <source>
        <dbReference type="ARBA" id="ARBA00023033"/>
    </source>
</evidence>
<feature type="transmembrane region" description="Helical" evidence="9">
    <location>
        <begin position="380"/>
        <end position="402"/>
    </location>
</feature>
<dbReference type="GO" id="GO:0004497">
    <property type="term" value="F:monooxygenase activity"/>
    <property type="evidence" value="ECO:0007669"/>
    <property type="project" value="UniProtKB-KW"/>
</dbReference>
<dbReference type="OrthoDB" id="2558704at2759"/>
<comment type="caution">
    <text evidence="11">The sequence shown here is derived from an EMBL/GenBank/DDBJ whole genome shotgun (WGS) entry which is preliminary data.</text>
</comment>
<protein>
    <recommendedName>
        <fullName evidence="10">Luciferase-like domain-containing protein</fullName>
    </recommendedName>
</protein>
<keyword evidence="12" id="KW-1185">Reference proteome</keyword>
<keyword evidence="2" id="KW-0285">Flavoprotein</keyword>
<dbReference type="GO" id="GO:0016020">
    <property type="term" value="C:membrane"/>
    <property type="evidence" value="ECO:0007669"/>
    <property type="project" value="UniProtKB-SubCell"/>
</dbReference>
<dbReference type="CDD" id="cd01094">
    <property type="entry name" value="Alkanesulfonate_monoxygenase"/>
    <property type="match status" value="1"/>
</dbReference>
<evidence type="ECO:0000256" key="2">
    <source>
        <dbReference type="ARBA" id="ARBA00022630"/>
    </source>
</evidence>
<comment type="subcellular location">
    <subcellularLocation>
        <location evidence="1">Membrane</location>
        <topology evidence="1">Multi-pass membrane protein</topology>
    </subcellularLocation>
</comment>
<keyword evidence="8 9" id="KW-0472">Membrane</keyword>
<dbReference type="SUPFAM" id="SSF144083">
    <property type="entry name" value="Magnesium transport protein CorA, transmembrane region"/>
    <property type="match status" value="1"/>
</dbReference>
<dbReference type="Proteomes" id="UP000073492">
    <property type="component" value="Unassembled WGS sequence"/>
</dbReference>
<dbReference type="PANTHER" id="PTHR42847">
    <property type="entry name" value="ALKANESULFONATE MONOOXYGENASE"/>
    <property type="match status" value="1"/>
</dbReference>